<feature type="compositionally biased region" description="Pro residues" evidence="1">
    <location>
        <begin position="54"/>
        <end position="65"/>
    </location>
</feature>
<dbReference type="EMBL" id="CAAE01022733">
    <property type="protein sequence ID" value="CAG14462.1"/>
    <property type="molecule type" value="Genomic_DNA"/>
</dbReference>
<sequence>EDLVPESQSQRAEADQEEAGPVRRQRRFGAQRPGLGQPSARARLAQPHGRARSPVPPPGHEPPPIHQEYTASDCGPREAGSPLDHQNLTEHSDSDGTRTDPDPRSEAQSC</sequence>
<organism evidence="2">
    <name type="scientific">Tetraodon nigroviridis</name>
    <name type="common">Spotted green pufferfish</name>
    <name type="synonym">Chelonodon nigroviridis</name>
    <dbReference type="NCBI Taxonomy" id="99883"/>
    <lineage>
        <taxon>Eukaryota</taxon>
        <taxon>Metazoa</taxon>
        <taxon>Chordata</taxon>
        <taxon>Craniata</taxon>
        <taxon>Vertebrata</taxon>
        <taxon>Euteleostomi</taxon>
        <taxon>Actinopterygii</taxon>
        <taxon>Neopterygii</taxon>
        <taxon>Teleostei</taxon>
        <taxon>Neoteleostei</taxon>
        <taxon>Acanthomorphata</taxon>
        <taxon>Eupercaria</taxon>
        <taxon>Tetraodontiformes</taxon>
        <taxon>Tetradontoidea</taxon>
        <taxon>Tetraodontidae</taxon>
        <taxon>Tetraodon</taxon>
    </lineage>
</organism>
<name>Q4RAX1_TETNG</name>
<gene>
    <name evidence="2" type="ORF">GSTENG00038003001</name>
</gene>
<accession>Q4RAX1</accession>
<feature type="compositionally biased region" description="Polar residues" evidence="1">
    <location>
        <begin position="1"/>
        <end position="11"/>
    </location>
</feature>
<feature type="compositionally biased region" description="Basic and acidic residues" evidence="1">
    <location>
        <begin position="87"/>
        <end position="110"/>
    </location>
</feature>
<protein>
    <submittedName>
        <fullName evidence="2">(spotted green pufferfish) hypothetical protein</fullName>
    </submittedName>
</protein>
<dbReference type="KEGG" id="tng:GSTEN00038003G001"/>
<dbReference type="AlphaFoldDB" id="Q4RAX1"/>
<reference evidence="2" key="2">
    <citation type="submission" date="2004-02" db="EMBL/GenBank/DDBJ databases">
        <authorList>
            <consortium name="Genoscope"/>
            <consortium name="Whitehead Institute Centre for Genome Research"/>
        </authorList>
    </citation>
    <scope>NUCLEOTIDE SEQUENCE</scope>
</reference>
<evidence type="ECO:0000313" key="2">
    <source>
        <dbReference type="EMBL" id="CAG14462.1"/>
    </source>
</evidence>
<evidence type="ECO:0000256" key="1">
    <source>
        <dbReference type="SAM" id="MobiDB-lite"/>
    </source>
</evidence>
<comment type="caution">
    <text evidence="2">The sequence shown here is derived from an EMBL/GenBank/DDBJ whole genome shotgun (WGS) entry which is preliminary data.</text>
</comment>
<feature type="non-terminal residue" evidence="2">
    <location>
        <position position="1"/>
    </location>
</feature>
<feature type="region of interest" description="Disordered" evidence="1">
    <location>
        <begin position="1"/>
        <end position="110"/>
    </location>
</feature>
<proteinExistence type="predicted"/>
<reference evidence="2" key="1">
    <citation type="journal article" date="2004" name="Nature">
        <title>Genome duplication in the teleost fish Tetraodon nigroviridis reveals the early vertebrate proto-karyotype.</title>
        <authorList>
            <person name="Jaillon O."/>
            <person name="Aury J.-M."/>
            <person name="Brunet F."/>
            <person name="Petit J.-L."/>
            <person name="Stange-Thomann N."/>
            <person name="Mauceli E."/>
            <person name="Bouneau L."/>
            <person name="Fischer C."/>
            <person name="Ozouf-Costaz C."/>
            <person name="Bernot A."/>
            <person name="Nicaud S."/>
            <person name="Jaffe D."/>
            <person name="Fisher S."/>
            <person name="Lutfalla G."/>
            <person name="Dossat C."/>
            <person name="Segurens B."/>
            <person name="Dasilva C."/>
            <person name="Salanoubat M."/>
            <person name="Levy M."/>
            <person name="Boudet N."/>
            <person name="Castellano S."/>
            <person name="Anthouard V."/>
            <person name="Jubin C."/>
            <person name="Castelli V."/>
            <person name="Katinka M."/>
            <person name="Vacherie B."/>
            <person name="Biemont C."/>
            <person name="Skalli Z."/>
            <person name="Cattolico L."/>
            <person name="Poulain J."/>
            <person name="De Berardinis V."/>
            <person name="Cruaud C."/>
            <person name="Duprat S."/>
            <person name="Brottier P."/>
            <person name="Coutanceau J.-P."/>
            <person name="Gouzy J."/>
            <person name="Parra G."/>
            <person name="Lardier G."/>
            <person name="Chapple C."/>
            <person name="McKernan K.J."/>
            <person name="McEwan P."/>
            <person name="Bosak S."/>
            <person name="Kellis M."/>
            <person name="Volff J.-N."/>
            <person name="Guigo R."/>
            <person name="Zody M.C."/>
            <person name="Mesirov J."/>
            <person name="Lindblad-Toh K."/>
            <person name="Birren B."/>
            <person name="Nusbaum C."/>
            <person name="Kahn D."/>
            <person name="Robinson-Rechavi M."/>
            <person name="Laudet V."/>
            <person name="Schachter V."/>
            <person name="Quetier F."/>
            <person name="Saurin W."/>
            <person name="Scarpelli C."/>
            <person name="Wincker P."/>
            <person name="Lander E.S."/>
            <person name="Weissenbach J."/>
            <person name="Roest Crollius H."/>
        </authorList>
    </citation>
    <scope>NUCLEOTIDE SEQUENCE [LARGE SCALE GENOMIC DNA]</scope>
</reference>